<evidence type="ECO:0000256" key="1">
    <source>
        <dbReference type="ARBA" id="ARBA00001539"/>
    </source>
</evidence>
<comment type="similarity">
    <text evidence="2">Belongs to the NAD(P)-dependent epimerase/dehydratase family. dTDP-glucose dehydratase subfamily.</text>
</comment>
<dbReference type="Gene3D" id="3.40.50.720">
    <property type="entry name" value="NAD(P)-binding Rossmann-like Domain"/>
    <property type="match status" value="2"/>
</dbReference>
<dbReference type="Gene3D" id="3.90.25.10">
    <property type="entry name" value="UDP-galactose 4-epimerase, domain 1"/>
    <property type="match status" value="1"/>
</dbReference>
<name>A0ABD6ELP1_9BILA</name>
<organism evidence="6 7">
    <name type="scientific">Gnathostoma spinigerum</name>
    <dbReference type="NCBI Taxonomy" id="75299"/>
    <lineage>
        <taxon>Eukaryota</taxon>
        <taxon>Metazoa</taxon>
        <taxon>Ecdysozoa</taxon>
        <taxon>Nematoda</taxon>
        <taxon>Chromadorea</taxon>
        <taxon>Rhabditida</taxon>
        <taxon>Spirurina</taxon>
        <taxon>Gnathostomatomorpha</taxon>
        <taxon>Gnathostomatoidea</taxon>
        <taxon>Gnathostomatidae</taxon>
        <taxon>Gnathostoma</taxon>
    </lineage>
</organism>
<protein>
    <recommendedName>
        <fullName evidence="4">dTDP-D-glucose 4,6-dehydratase</fullName>
        <ecNumber evidence="3">4.2.1.46</ecNumber>
    </recommendedName>
</protein>
<dbReference type="EMBL" id="JBGFUD010003104">
    <property type="protein sequence ID" value="MFH4978341.1"/>
    <property type="molecule type" value="Genomic_DNA"/>
</dbReference>
<dbReference type="FunFam" id="3.40.50.720:FF:000304">
    <property type="entry name" value="UDP-glucose 4,6-dehydratase"/>
    <property type="match status" value="1"/>
</dbReference>
<dbReference type="PANTHER" id="PTHR43000">
    <property type="entry name" value="DTDP-D-GLUCOSE 4,6-DEHYDRATASE-RELATED"/>
    <property type="match status" value="1"/>
</dbReference>
<accession>A0ABD6ELP1</accession>
<dbReference type="GO" id="GO:0009225">
    <property type="term" value="P:nucleotide-sugar metabolic process"/>
    <property type="evidence" value="ECO:0007669"/>
    <property type="project" value="UniProtKB-ARBA"/>
</dbReference>
<evidence type="ECO:0000313" key="7">
    <source>
        <dbReference type="Proteomes" id="UP001608902"/>
    </source>
</evidence>
<proteinExistence type="inferred from homology"/>
<keyword evidence="7" id="KW-1185">Reference proteome</keyword>
<evidence type="ECO:0000256" key="2">
    <source>
        <dbReference type="ARBA" id="ARBA00008178"/>
    </source>
</evidence>
<comment type="caution">
    <text evidence="6">The sequence shown here is derived from an EMBL/GenBank/DDBJ whole genome shotgun (WGS) entry which is preliminary data.</text>
</comment>
<gene>
    <name evidence="6" type="ORF">AB6A40_005050</name>
</gene>
<reference evidence="6 7" key="1">
    <citation type="submission" date="2024-08" db="EMBL/GenBank/DDBJ databases">
        <title>Gnathostoma spinigerum genome.</title>
        <authorList>
            <person name="Gonzalez-Bertolin B."/>
            <person name="Monzon S."/>
            <person name="Zaballos A."/>
            <person name="Jimenez P."/>
            <person name="Dekumyoy P."/>
            <person name="Varona S."/>
            <person name="Cuesta I."/>
            <person name="Sumanam S."/>
            <person name="Adisakwattana P."/>
            <person name="Gasser R.B."/>
            <person name="Hernandez-Gonzalez A."/>
            <person name="Young N.D."/>
            <person name="Perteguer M.J."/>
        </authorList>
    </citation>
    <scope>NUCLEOTIDE SEQUENCE [LARGE SCALE GENOMIC DNA]</scope>
    <source>
        <strain evidence="6">AL3</strain>
        <tissue evidence="6">Liver</tissue>
    </source>
</reference>
<evidence type="ECO:0000256" key="3">
    <source>
        <dbReference type="ARBA" id="ARBA00011990"/>
    </source>
</evidence>
<dbReference type="Proteomes" id="UP001608902">
    <property type="component" value="Unassembled WGS sequence"/>
</dbReference>
<dbReference type="GO" id="GO:0008460">
    <property type="term" value="F:dTDP-glucose 4,6-dehydratase activity"/>
    <property type="evidence" value="ECO:0007669"/>
    <property type="project" value="UniProtKB-EC"/>
</dbReference>
<dbReference type="InterPro" id="IPR036291">
    <property type="entry name" value="NAD(P)-bd_dom_sf"/>
</dbReference>
<dbReference type="InterPro" id="IPR016040">
    <property type="entry name" value="NAD(P)-bd_dom"/>
</dbReference>
<dbReference type="EC" id="4.2.1.46" evidence="3"/>
<evidence type="ECO:0000256" key="4">
    <source>
        <dbReference type="ARBA" id="ARBA00067702"/>
    </source>
</evidence>
<comment type="catalytic activity">
    <reaction evidence="1">
        <text>dTDP-alpha-D-glucose = dTDP-4-dehydro-6-deoxy-alpha-D-glucose + H2O</text>
        <dbReference type="Rhea" id="RHEA:17221"/>
        <dbReference type="ChEBI" id="CHEBI:15377"/>
        <dbReference type="ChEBI" id="CHEBI:57477"/>
        <dbReference type="ChEBI" id="CHEBI:57649"/>
        <dbReference type="EC" id="4.2.1.46"/>
    </reaction>
</comment>
<evidence type="ECO:0000313" key="6">
    <source>
        <dbReference type="EMBL" id="MFH4978341.1"/>
    </source>
</evidence>
<feature type="domain" description="NAD(P)-binding" evidence="5">
    <location>
        <begin position="9"/>
        <end position="321"/>
    </location>
</feature>
<dbReference type="AlphaFoldDB" id="A0ABD6ELP1"/>
<dbReference type="Pfam" id="PF16363">
    <property type="entry name" value="GDP_Man_Dehyd"/>
    <property type="match status" value="1"/>
</dbReference>
<dbReference type="SUPFAM" id="SSF51735">
    <property type="entry name" value="NAD(P)-binding Rossmann-fold domains"/>
    <property type="match status" value="2"/>
</dbReference>
<sequence length="465" mass="52314">MSYVPHNVLITGGCGFIGSNVLNFLFRAWPNVNFINYDKLILNADACNIDEEIRNSNRYKLVTADIRNRDVMIHVLKAHQIDTVIHFAADCTSTRCYNDPCESIENNVVAFVEFLESIREYAGVKRFVHISTDEVYGDSSVDDDNDKKDENSLLIPNNPYAATKAAAENYVHLYRHMFNLPILMLRINNIYGPNQWNVKVVPRFIEIAKNCGKYTIQGSGKQLRSWLFVDDAANGIRIAVEKGVLGEVYNLGSYFEMNMLDLAKVIQAEVDRQLGREPHTVEYVFVPDRPYNDLRYLLDITKASTQLGWNPETPFEDGIRRVVSSALKEKSSSIPMSVLVVGGGGYIGQHIQKLLTARKIPFHVTKCKVGVDDDQNVIDELNRLRGTHVICCTGRTHGGSIKTIEYLEGGPDKVYQNVRDNLYSAVALAHICSRLGLHYTYVGTGYLFKYNAEHPIGGKGYSENG</sequence>
<evidence type="ECO:0000259" key="5">
    <source>
        <dbReference type="Pfam" id="PF16363"/>
    </source>
</evidence>